<protein>
    <submittedName>
        <fullName evidence="1">Uncharacterized protein</fullName>
    </submittedName>
</protein>
<accession>A0A1Q9LD37</accession>
<evidence type="ECO:0000313" key="2">
    <source>
        <dbReference type="Proteomes" id="UP000186040"/>
    </source>
</evidence>
<dbReference type="OrthoDB" id="3820382at2"/>
<dbReference type="CDD" id="cd01983">
    <property type="entry name" value="SIMIBI"/>
    <property type="match status" value="1"/>
</dbReference>
<dbReference type="Proteomes" id="UP000186040">
    <property type="component" value="Unassembled WGS sequence"/>
</dbReference>
<dbReference type="EMBL" id="MKQR01000028">
    <property type="protein sequence ID" value="OLR89924.1"/>
    <property type="molecule type" value="Genomic_DNA"/>
</dbReference>
<reference evidence="1 2" key="1">
    <citation type="submission" date="2016-10" db="EMBL/GenBank/DDBJ databases">
        <title>The Draft Genome Sequence of Actinokineospora bangkokensis 44EHWT reveals the biosynthetic pathway of antifungal compounds Thailandins with unusual extender unit butylmalonyl-CoA.</title>
        <authorList>
            <person name="Greule A."/>
            <person name="Intra B."/>
            <person name="Flemming S."/>
            <person name="Rommel M.G."/>
            <person name="Panbangred W."/>
            <person name="Bechthold A."/>
        </authorList>
    </citation>
    <scope>NUCLEOTIDE SEQUENCE [LARGE SCALE GENOMIC DNA]</scope>
    <source>
        <strain evidence="1 2">44EHW</strain>
    </source>
</reference>
<proteinExistence type="predicted"/>
<dbReference type="AlphaFoldDB" id="A0A1Q9LD37"/>
<evidence type="ECO:0000313" key="1">
    <source>
        <dbReference type="EMBL" id="OLR89924.1"/>
    </source>
</evidence>
<organism evidence="1 2">
    <name type="scientific">Actinokineospora bangkokensis</name>
    <dbReference type="NCBI Taxonomy" id="1193682"/>
    <lineage>
        <taxon>Bacteria</taxon>
        <taxon>Bacillati</taxon>
        <taxon>Actinomycetota</taxon>
        <taxon>Actinomycetes</taxon>
        <taxon>Pseudonocardiales</taxon>
        <taxon>Pseudonocardiaceae</taxon>
        <taxon>Actinokineospora</taxon>
    </lineage>
</organism>
<name>A0A1Q9LD37_9PSEU</name>
<dbReference type="Gene3D" id="3.40.50.300">
    <property type="entry name" value="P-loop containing nucleotide triphosphate hydrolases"/>
    <property type="match status" value="1"/>
</dbReference>
<dbReference type="InterPro" id="IPR027417">
    <property type="entry name" value="P-loop_NTPase"/>
</dbReference>
<dbReference type="STRING" id="1193682.BJP25_02710"/>
<keyword evidence="2" id="KW-1185">Reference proteome</keyword>
<comment type="caution">
    <text evidence="1">The sequence shown here is derived from an EMBL/GenBank/DDBJ whole genome shotgun (WGS) entry which is preliminary data.</text>
</comment>
<sequence length="216" mass="24020">MTGAVRPDVQQRLRHVKWIGGGSGAGKSTIARHLAARHGLRIYATDDAMLDHARRSTPESAPQLTRFLEMSMDERWLGQTPEAMVDSFHWFRGECFDLVVEDLLTTAAKPGGVIAEGFRLLPHLVRPLLIDPGQAVWLLPTPEFRSAAFDNRGTMWDIPNATSDPRTAQCNLLKRDHLFTERLRREVEGLGLPFVDVHGSLGEDELVNHVAATLGL</sequence>
<gene>
    <name evidence="1" type="ORF">BJP25_02710</name>
</gene>
<dbReference type="CDD" id="cd02019">
    <property type="entry name" value="NK"/>
    <property type="match status" value="1"/>
</dbReference>
<dbReference type="SUPFAM" id="SSF52540">
    <property type="entry name" value="P-loop containing nucleoside triphosphate hydrolases"/>
    <property type="match status" value="1"/>
</dbReference>